<feature type="repeat" description="ANK" evidence="3">
    <location>
        <begin position="51"/>
        <end position="83"/>
    </location>
</feature>
<name>A0ABR0W9D9_REHGL</name>
<protein>
    <submittedName>
        <fullName evidence="4">Uncharacterized protein</fullName>
    </submittedName>
</protein>
<reference evidence="4 5" key="1">
    <citation type="journal article" date="2021" name="Comput. Struct. Biotechnol. J.">
        <title>De novo genome assembly of the potent medicinal plant Rehmannia glutinosa using nanopore technology.</title>
        <authorList>
            <person name="Ma L."/>
            <person name="Dong C."/>
            <person name="Song C."/>
            <person name="Wang X."/>
            <person name="Zheng X."/>
            <person name="Niu Y."/>
            <person name="Chen S."/>
            <person name="Feng W."/>
        </authorList>
    </citation>
    <scope>NUCLEOTIDE SEQUENCE [LARGE SCALE GENOMIC DNA]</scope>
    <source>
        <strain evidence="4">DH-2019</strain>
    </source>
</reference>
<dbReference type="InterPro" id="IPR002110">
    <property type="entry name" value="Ankyrin_rpt"/>
</dbReference>
<dbReference type="PROSITE" id="PS50088">
    <property type="entry name" value="ANK_REPEAT"/>
    <property type="match status" value="1"/>
</dbReference>
<dbReference type="Gene3D" id="1.25.40.20">
    <property type="entry name" value="Ankyrin repeat-containing domain"/>
    <property type="match status" value="1"/>
</dbReference>
<sequence length="162" mass="17344">MGAEGNTVEQPPQDTTSESVDALLEAARYDDIDDLMSIASVGVSLDSKDSEGRTALHMASANGHLDIVDYLISNGVDVNASNTEKNTPLHWACLNGHIEVFCCITSYITNHHERTPVDEAVSRGKLDVIDAINEAAAQVELTGTRVSESVNLSGDQMDTVLD</sequence>
<dbReference type="PROSITE" id="PS50297">
    <property type="entry name" value="ANK_REP_REGION"/>
    <property type="match status" value="1"/>
</dbReference>
<evidence type="ECO:0000256" key="3">
    <source>
        <dbReference type="PROSITE-ProRule" id="PRU00023"/>
    </source>
</evidence>
<keyword evidence="5" id="KW-1185">Reference proteome</keyword>
<accession>A0ABR0W9D9</accession>
<dbReference type="EMBL" id="JABTTQ020000013">
    <property type="protein sequence ID" value="KAK6142825.1"/>
    <property type="molecule type" value="Genomic_DNA"/>
</dbReference>
<dbReference type="Proteomes" id="UP001318860">
    <property type="component" value="Unassembled WGS sequence"/>
</dbReference>
<keyword evidence="2 3" id="KW-0040">ANK repeat</keyword>
<gene>
    <name evidence="4" type="ORF">DH2020_023173</name>
</gene>
<keyword evidence="1" id="KW-0677">Repeat</keyword>
<dbReference type="PANTHER" id="PTHR24171:SF8">
    <property type="entry name" value="BRCA1-ASSOCIATED RING DOMAIN PROTEIN 1"/>
    <property type="match status" value="1"/>
</dbReference>
<evidence type="ECO:0000256" key="2">
    <source>
        <dbReference type="ARBA" id="ARBA00023043"/>
    </source>
</evidence>
<dbReference type="SUPFAM" id="SSF48403">
    <property type="entry name" value="Ankyrin repeat"/>
    <property type="match status" value="1"/>
</dbReference>
<evidence type="ECO:0000313" key="4">
    <source>
        <dbReference type="EMBL" id="KAK6142825.1"/>
    </source>
</evidence>
<dbReference type="SMART" id="SM00248">
    <property type="entry name" value="ANK"/>
    <property type="match status" value="3"/>
</dbReference>
<organism evidence="4 5">
    <name type="scientific">Rehmannia glutinosa</name>
    <name type="common">Chinese foxglove</name>
    <dbReference type="NCBI Taxonomy" id="99300"/>
    <lineage>
        <taxon>Eukaryota</taxon>
        <taxon>Viridiplantae</taxon>
        <taxon>Streptophyta</taxon>
        <taxon>Embryophyta</taxon>
        <taxon>Tracheophyta</taxon>
        <taxon>Spermatophyta</taxon>
        <taxon>Magnoliopsida</taxon>
        <taxon>eudicotyledons</taxon>
        <taxon>Gunneridae</taxon>
        <taxon>Pentapetalae</taxon>
        <taxon>asterids</taxon>
        <taxon>lamiids</taxon>
        <taxon>Lamiales</taxon>
        <taxon>Orobanchaceae</taxon>
        <taxon>Rehmannieae</taxon>
        <taxon>Rehmannia</taxon>
    </lineage>
</organism>
<dbReference type="InterPro" id="IPR036770">
    <property type="entry name" value="Ankyrin_rpt-contain_sf"/>
</dbReference>
<proteinExistence type="predicted"/>
<dbReference type="Pfam" id="PF12796">
    <property type="entry name" value="Ank_2"/>
    <property type="match status" value="1"/>
</dbReference>
<evidence type="ECO:0000313" key="5">
    <source>
        <dbReference type="Proteomes" id="UP001318860"/>
    </source>
</evidence>
<comment type="caution">
    <text evidence="4">The sequence shown here is derived from an EMBL/GenBank/DDBJ whole genome shotgun (WGS) entry which is preliminary data.</text>
</comment>
<dbReference type="PANTHER" id="PTHR24171">
    <property type="entry name" value="ANKYRIN REPEAT DOMAIN-CONTAINING PROTEIN 39-RELATED"/>
    <property type="match status" value="1"/>
</dbReference>
<evidence type="ECO:0000256" key="1">
    <source>
        <dbReference type="ARBA" id="ARBA00022737"/>
    </source>
</evidence>